<proteinExistence type="predicted"/>
<dbReference type="AlphaFoldDB" id="X0UBE5"/>
<sequence length="35" mass="4039">EAARQLSARYESAGKREKELDADTNRRLRSLGYID</sequence>
<organism evidence="2">
    <name type="scientific">marine sediment metagenome</name>
    <dbReference type="NCBI Taxonomy" id="412755"/>
    <lineage>
        <taxon>unclassified sequences</taxon>
        <taxon>metagenomes</taxon>
        <taxon>ecological metagenomes</taxon>
    </lineage>
</organism>
<gene>
    <name evidence="2" type="ORF">S01H1_26549</name>
</gene>
<dbReference type="EMBL" id="BARS01016093">
    <property type="protein sequence ID" value="GAF97687.1"/>
    <property type="molecule type" value="Genomic_DNA"/>
</dbReference>
<evidence type="ECO:0000313" key="2">
    <source>
        <dbReference type="EMBL" id="GAF97687.1"/>
    </source>
</evidence>
<feature type="non-terminal residue" evidence="2">
    <location>
        <position position="1"/>
    </location>
</feature>
<accession>X0UBE5</accession>
<evidence type="ECO:0000256" key="1">
    <source>
        <dbReference type="SAM" id="MobiDB-lite"/>
    </source>
</evidence>
<feature type="compositionally biased region" description="Basic and acidic residues" evidence="1">
    <location>
        <begin position="12"/>
        <end position="21"/>
    </location>
</feature>
<feature type="region of interest" description="Disordered" evidence="1">
    <location>
        <begin position="1"/>
        <end position="21"/>
    </location>
</feature>
<comment type="caution">
    <text evidence="2">The sequence shown here is derived from an EMBL/GenBank/DDBJ whole genome shotgun (WGS) entry which is preliminary data.</text>
</comment>
<protein>
    <submittedName>
        <fullName evidence="2">Uncharacterized protein</fullName>
    </submittedName>
</protein>
<name>X0UBE5_9ZZZZ</name>
<reference evidence="2" key="1">
    <citation type="journal article" date="2014" name="Front. Microbiol.">
        <title>High frequency of phylogenetically diverse reductive dehalogenase-homologous genes in deep subseafloor sedimentary metagenomes.</title>
        <authorList>
            <person name="Kawai M."/>
            <person name="Futagami T."/>
            <person name="Toyoda A."/>
            <person name="Takaki Y."/>
            <person name="Nishi S."/>
            <person name="Hori S."/>
            <person name="Arai W."/>
            <person name="Tsubouchi T."/>
            <person name="Morono Y."/>
            <person name="Uchiyama I."/>
            <person name="Ito T."/>
            <person name="Fujiyama A."/>
            <person name="Inagaki F."/>
            <person name="Takami H."/>
        </authorList>
    </citation>
    <scope>NUCLEOTIDE SEQUENCE</scope>
    <source>
        <strain evidence="2">Expedition CK06-06</strain>
    </source>
</reference>